<evidence type="ECO:0000313" key="2">
    <source>
        <dbReference type="Proteomes" id="UP000544090"/>
    </source>
</evidence>
<name>A0A7X6HEI6_9MICC</name>
<gene>
    <name evidence="1" type="ORF">HGG74_09555</name>
</gene>
<keyword evidence="2" id="KW-1185">Reference proteome</keyword>
<sequence>MRRREARVYDDQADALTVLARRLNNGRRLPGGKTTGERITDNTLLRLAIDLLLTRADELEGTTEEELAASLGLEPRTPGT</sequence>
<accession>A0A7X6HEI6</accession>
<evidence type="ECO:0000313" key="1">
    <source>
        <dbReference type="EMBL" id="NKX54779.1"/>
    </source>
</evidence>
<comment type="caution">
    <text evidence="1">The sequence shown here is derived from an EMBL/GenBank/DDBJ whole genome shotgun (WGS) entry which is preliminary data.</text>
</comment>
<proteinExistence type="predicted"/>
<reference evidence="1 2" key="1">
    <citation type="submission" date="2020-04" db="EMBL/GenBank/DDBJ databases">
        <title>Arthrobacter sp. nov.</title>
        <authorList>
            <person name="Liu S."/>
        </authorList>
    </citation>
    <scope>NUCLEOTIDE SEQUENCE [LARGE SCALE GENOMIC DNA]</scope>
    <source>
        <strain evidence="1 2">E918</strain>
    </source>
</reference>
<dbReference type="AlphaFoldDB" id="A0A7X6HEI6"/>
<organism evidence="1 2">
    <name type="scientific">Arthrobacter mobilis</name>
    <dbReference type="NCBI Taxonomy" id="2724944"/>
    <lineage>
        <taxon>Bacteria</taxon>
        <taxon>Bacillati</taxon>
        <taxon>Actinomycetota</taxon>
        <taxon>Actinomycetes</taxon>
        <taxon>Micrococcales</taxon>
        <taxon>Micrococcaceae</taxon>
        <taxon>Arthrobacter</taxon>
    </lineage>
</organism>
<dbReference type="EMBL" id="JAAZSQ010000007">
    <property type="protein sequence ID" value="NKX54779.1"/>
    <property type="molecule type" value="Genomic_DNA"/>
</dbReference>
<protein>
    <submittedName>
        <fullName evidence="1">Uncharacterized protein</fullName>
    </submittedName>
</protein>
<dbReference type="Proteomes" id="UP000544090">
    <property type="component" value="Unassembled WGS sequence"/>
</dbReference>